<keyword evidence="6 9" id="KW-0560">Oxidoreductase</keyword>
<dbReference type="Pfam" id="PF08546">
    <property type="entry name" value="ApbA_C"/>
    <property type="match status" value="1"/>
</dbReference>
<protein>
    <recommendedName>
        <fullName evidence="4 9">2-dehydropantoate 2-reductase</fullName>
        <ecNumber evidence="3 9">1.1.1.169</ecNumber>
    </recommendedName>
    <alternativeName>
        <fullName evidence="7 9">Ketopantoate reductase</fullName>
    </alternativeName>
</protein>
<feature type="domain" description="Ketopantoate reductase N-terminal" evidence="10">
    <location>
        <begin position="4"/>
        <end position="158"/>
    </location>
</feature>
<keyword evidence="5 9" id="KW-0521">NADP</keyword>
<dbReference type="UniPathway" id="UPA00028">
    <property type="reaction ID" value="UER00004"/>
</dbReference>
<evidence type="ECO:0000256" key="6">
    <source>
        <dbReference type="ARBA" id="ARBA00023002"/>
    </source>
</evidence>
<evidence type="ECO:0000256" key="4">
    <source>
        <dbReference type="ARBA" id="ARBA00019465"/>
    </source>
</evidence>
<dbReference type="FunFam" id="1.10.1040.10:FF:000017">
    <property type="entry name" value="2-dehydropantoate 2-reductase"/>
    <property type="match status" value="1"/>
</dbReference>
<dbReference type="InterPro" id="IPR051402">
    <property type="entry name" value="KPR-Related"/>
</dbReference>
<evidence type="ECO:0000259" key="10">
    <source>
        <dbReference type="Pfam" id="PF02558"/>
    </source>
</evidence>
<dbReference type="InterPro" id="IPR013332">
    <property type="entry name" value="KPR_N"/>
</dbReference>
<dbReference type="SUPFAM" id="SSF48179">
    <property type="entry name" value="6-phosphogluconate dehydrogenase C-terminal domain-like"/>
    <property type="match status" value="1"/>
</dbReference>
<feature type="domain" description="Ketopantoate reductase C-terminal" evidence="11">
    <location>
        <begin position="187"/>
        <end position="305"/>
    </location>
</feature>
<sequence length="318" mass="35733">MDFIILGTGGIGAFYGAKLQSIGNNVTFIARGKQLEALKNNGLSLTHPTFTFNGKINVCSFEELENSKIQNCDAVIFTTKSASTKQLSQDLAKKINKDKKYPFLLSLQNGVENEDIICEYFPKNKVIGGLSRKIGAHIISFGVIEATGDVETIIGAIEQSDKNRNFLEEFKKQLIEARTKCEITKDIKFELWKKLIINNGVNALCALLRVKTGEIMSHKKLSKIVYGLMCETAIAARYDGIEISQDDVKQMFELIKDFDSIKPSMLVDVENNRAIELDEICNVVVEKCEKLNSDAPYTRTISTLLEYTYLEKNLIYKK</sequence>
<dbReference type="SUPFAM" id="SSF51735">
    <property type="entry name" value="NAD(P)-binding Rossmann-fold domains"/>
    <property type="match status" value="1"/>
</dbReference>
<dbReference type="STRING" id="877500.GCA_000935065_02380"/>
<evidence type="ECO:0000313" key="12">
    <source>
        <dbReference type="EMBL" id="RXJ64691.1"/>
    </source>
</evidence>
<keyword evidence="9" id="KW-0566">Pantothenate biosynthesis</keyword>
<dbReference type="PANTHER" id="PTHR21708:SF26">
    <property type="entry name" value="2-DEHYDROPANTOATE 2-REDUCTASE"/>
    <property type="match status" value="1"/>
</dbReference>
<comment type="catalytic activity">
    <reaction evidence="8 9">
        <text>(R)-pantoate + NADP(+) = 2-dehydropantoate + NADPH + H(+)</text>
        <dbReference type="Rhea" id="RHEA:16233"/>
        <dbReference type="ChEBI" id="CHEBI:11561"/>
        <dbReference type="ChEBI" id="CHEBI:15378"/>
        <dbReference type="ChEBI" id="CHEBI:15980"/>
        <dbReference type="ChEBI" id="CHEBI:57783"/>
        <dbReference type="ChEBI" id="CHEBI:58349"/>
        <dbReference type="EC" id="1.1.1.169"/>
    </reaction>
</comment>
<dbReference type="EC" id="1.1.1.169" evidence="3 9"/>
<proteinExistence type="inferred from homology"/>
<dbReference type="EMBL" id="PDKO01000001">
    <property type="protein sequence ID" value="RXJ64691.1"/>
    <property type="molecule type" value="Genomic_DNA"/>
</dbReference>
<evidence type="ECO:0000256" key="9">
    <source>
        <dbReference type="RuleBase" id="RU362068"/>
    </source>
</evidence>
<dbReference type="RefSeq" id="WP_129081068.1">
    <property type="nucleotide sequence ID" value="NZ_CP041070.1"/>
</dbReference>
<evidence type="ECO:0000259" key="11">
    <source>
        <dbReference type="Pfam" id="PF08546"/>
    </source>
</evidence>
<dbReference type="NCBIfam" id="TIGR00745">
    <property type="entry name" value="apbA_panE"/>
    <property type="match status" value="1"/>
</dbReference>
<evidence type="ECO:0000256" key="1">
    <source>
        <dbReference type="ARBA" id="ARBA00004994"/>
    </source>
</evidence>
<evidence type="ECO:0000256" key="3">
    <source>
        <dbReference type="ARBA" id="ARBA00013014"/>
    </source>
</evidence>
<dbReference type="Gene3D" id="1.10.1040.10">
    <property type="entry name" value="N-(1-d-carboxylethyl)-l-norvaline Dehydrogenase, domain 2"/>
    <property type="match status" value="1"/>
</dbReference>
<dbReference type="GO" id="GO:0008677">
    <property type="term" value="F:2-dehydropantoate 2-reductase activity"/>
    <property type="evidence" value="ECO:0007669"/>
    <property type="project" value="UniProtKB-EC"/>
</dbReference>
<dbReference type="Proteomes" id="UP000290191">
    <property type="component" value="Unassembled WGS sequence"/>
</dbReference>
<comment type="caution">
    <text evidence="12">The sequence shown here is derived from an EMBL/GenBank/DDBJ whole genome shotgun (WGS) entry which is preliminary data.</text>
</comment>
<dbReference type="InterPro" id="IPR013328">
    <property type="entry name" value="6PGD_dom2"/>
</dbReference>
<comment type="function">
    <text evidence="9">Catalyzes the NADPH-dependent reduction of ketopantoate into pantoic acid.</text>
</comment>
<dbReference type="InterPro" id="IPR036291">
    <property type="entry name" value="NAD(P)-bd_dom_sf"/>
</dbReference>
<accession>A0A4Q0Y7W2</accession>
<dbReference type="Pfam" id="PF02558">
    <property type="entry name" value="ApbA"/>
    <property type="match status" value="1"/>
</dbReference>
<keyword evidence="13" id="KW-1185">Reference proteome</keyword>
<organism evidence="12 13">
    <name type="scientific">Halarcobacter anaerophilus</name>
    <dbReference type="NCBI Taxonomy" id="877500"/>
    <lineage>
        <taxon>Bacteria</taxon>
        <taxon>Pseudomonadati</taxon>
        <taxon>Campylobacterota</taxon>
        <taxon>Epsilonproteobacteria</taxon>
        <taxon>Campylobacterales</taxon>
        <taxon>Arcobacteraceae</taxon>
        <taxon>Halarcobacter</taxon>
    </lineage>
</organism>
<comment type="similarity">
    <text evidence="2 9">Belongs to the ketopantoate reductase family.</text>
</comment>
<evidence type="ECO:0000256" key="2">
    <source>
        <dbReference type="ARBA" id="ARBA00007870"/>
    </source>
</evidence>
<dbReference type="GO" id="GO:0015940">
    <property type="term" value="P:pantothenate biosynthetic process"/>
    <property type="evidence" value="ECO:0007669"/>
    <property type="project" value="UniProtKB-UniPathway"/>
</dbReference>
<dbReference type="GO" id="GO:0005737">
    <property type="term" value="C:cytoplasm"/>
    <property type="evidence" value="ECO:0007669"/>
    <property type="project" value="TreeGrafter"/>
</dbReference>
<name>A0A4Q0Y7W2_9BACT</name>
<dbReference type="InterPro" id="IPR013752">
    <property type="entry name" value="KPA_reductase"/>
</dbReference>
<dbReference type="OrthoDB" id="5333395at2"/>
<dbReference type="PANTHER" id="PTHR21708">
    <property type="entry name" value="PROBABLE 2-DEHYDROPANTOATE 2-REDUCTASE"/>
    <property type="match status" value="1"/>
</dbReference>
<evidence type="ECO:0000313" key="13">
    <source>
        <dbReference type="Proteomes" id="UP000290191"/>
    </source>
</evidence>
<evidence type="ECO:0000256" key="7">
    <source>
        <dbReference type="ARBA" id="ARBA00032024"/>
    </source>
</evidence>
<dbReference type="InterPro" id="IPR008927">
    <property type="entry name" value="6-PGluconate_DH-like_C_sf"/>
</dbReference>
<gene>
    <name evidence="12" type="ORF">CRV06_01660</name>
</gene>
<reference evidence="12 13" key="1">
    <citation type="submission" date="2017-10" db="EMBL/GenBank/DDBJ databases">
        <title>Genomics of the genus Arcobacter.</title>
        <authorList>
            <person name="Perez-Cataluna A."/>
            <person name="Figueras M.J."/>
        </authorList>
    </citation>
    <scope>NUCLEOTIDE SEQUENCE [LARGE SCALE GENOMIC DNA]</scope>
    <source>
        <strain evidence="12 13">DSM 24636</strain>
    </source>
</reference>
<evidence type="ECO:0000256" key="5">
    <source>
        <dbReference type="ARBA" id="ARBA00022857"/>
    </source>
</evidence>
<dbReference type="Gene3D" id="3.40.50.720">
    <property type="entry name" value="NAD(P)-binding Rossmann-like Domain"/>
    <property type="match status" value="1"/>
</dbReference>
<comment type="pathway">
    <text evidence="1 9">Cofactor biosynthesis; (R)-pantothenate biosynthesis; (R)-pantoate from 3-methyl-2-oxobutanoate: step 2/2.</text>
</comment>
<dbReference type="InterPro" id="IPR003710">
    <property type="entry name" value="ApbA"/>
</dbReference>
<evidence type="ECO:0000256" key="8">
    <source>
        <dbReference type="ARBA" id="ARBA00048793"/>
    </source>
</evidence>
<dbReference type="AlphaFoldDB" id="A0A4Q0Y7W2"/>